<feature type="transmembrane region" description="Helical" evidence="1">
    <location>
        <begin position="77"/>
        <end position="98"/>
    </location>
</feature>
<dbReference type="GeneID" id="106667896"/>
<feature type="transmembrane region" description="Helical" evidence="1">
    <location>
        <begin position="44"/>
        <end position="65"/>
    </location>
</feature>
<keyword evidence="1" id="KW-0472">Membrane</keyword>
<dbReference type="Proteomes" id="UP000494040">
    <property type="component" value="Unassembled WGS sequence"/>
</dbReference>
<keyword evidence="3" id="KW-1185">Reference proteome</keyword>
<name>A0A8I6RU59_CIMLE</name>
<dbReference type="RefSeq" id="XP_014251635.1">
    <property type="nucleotide sequence ID" value="XM_014396149.2"/>
</dbReference>
<dbReference type="KEGG" id="clec:106667896"/>
<accession>A0A8I6RU59</accession>
<dbReference type="AlphaFoldDB" id="A0A8I6RU59"/>
<sequence length="129" mass="15117">MTIWTTRNGAIMFATIMMIYSIVHMCLFIGVFFQKRAEPDWIVLFKLVCDFILLPSSILLLIAIVKDNLTIMLISETMYFSTSIGFLLYAVIFVILFIKRQEFGTPFISFMAQRVFFFGKKVYYHFNGF</sequence>
<evidence type="ECO:0000256" key="1">
    <source>
        <dbReference type="SAM" id="Phobius"/>
    </source>
</evidence>
<keyword evidence="1" id="KW-0812">Transmembrane</keyword>
<dbReference type="EnsemblMetazoa" id="XM_014396149.2">
    <property type="protein sequence ID" value="XP_014251635.1"/>
    <property type="gene ID" value="LOC106667896"/>
</dbReference>
<reference evidence="2" key="1">
    <citation type="submission" date="2022-01" db="UniProtKB">
        <authorList>
            <consortium name="EnsemblMetazoa"/>
        </authorList>
    </citation>
    <scope>IDENTIFICATION</scope>
</reference>
<evidence type="ECO:0000313" key="2">
    <source>
        <dbReference type="EnsemblMetazoa" id="XP_014251635.1"/>
    </source>
</evidence>
<organism evidence="2 3">
    <name type="scientific">Cimex lectularius</name>
    <name type="common">Bed bug</name>
    <name type="synonym">Acanthia lectularia</name>
    <dbReference type="NCBI Taxonomy" id="79782"/>
    <lineage>
        <taxon>Eukaryota</taxon>
        <taxon>Metazoa</taxon>
        <taxon>Ecdysozoa</taxon>
        <taxon>Arthropoda</taxon>
        <taxon>Hexapoda</taxon>
        <taxon>Insecta</taxon>
        <taxon>Pterygota</taxon>
        <taxon>Neoptera</taxon>
        <taxon>Paraneoptera</taxon>
        <taxon>Hemiptera</taxon>
        <taxon>Heteroptera</taxon>
        <taxon>Panheteroptera</taxon>
        <taxon>Cimicomorpha</taxon>
        <taxon>Cimicidae</taxon>
        <taxon>Cimex</taxon>
    </lineage>
</organism>
<proteinExistence type="predicted"/>
<feature type="transmembrane region" description="Helical" evidence="1">
    <location>
        <begin position="12"/>
        <end position="32"/>
    </location>
</feature>
<keyword evidence="1" id="KW-1133">Transmembrane helix</keyword>
<evidence type="ECO:0000313" key="3">
    <source>
        <dbReference type="Proteomes" id="UP000494040"/>
    </source>
</evidence>
<protein>
    <submittedName>
        <fullName evidence="2">Uncharacterized protein</fullName>
    </submittedName>
</protein>